<accession>A0A513PWI6</accession>
<dbReference type="Proteomes" id="UP000320660">
    <property type="component" value="Segment"/>
</dbReference>
<dbReference type="GeneID" id="55613527"/>
<protein>
    <submittedName>
        <fullName evidence="1">Uncharacterized protein</fullName>
    </submittedName>
</protein>
<evidence type="ECO:0000313" key="2">
    <source>
        <dbReference type="Proteomes" id="UP000320660"/>
    </source>
</evidence>
<dbReference type="KEGG" id="vg:55613527"/>
<name>A0A513PWI6_9CAUD</name>
<sequence>MRLFNCFKKKPKDFPYENVARLLIRTSPEEELTLRITRYKDLYFVNAYDIFRWSNGTWYNQYVDQASDKFLISALKSLKCDFVVSEFNNLVHGTLLLDYFESK</sequence>
<proteinExistence type="predicted"/>
<evidence type="ECO:0000313" key="1">
    <source>
        <dbReference type="EMBL" id="QAU04314.1"/>
    </source>
</evidence>
<dbReference type="EMBL" id="MK368614">
    <property type="protein sequence ID" value="QAU04314.1"/>
    <property type="molecule type" value="Genomic_DNA"/>
</dbReference>
<keyword evidence="2" id="KW-1185">Reference proteome</keyword>
<reference evidence="1 2" key="1">
    <citation type="submission" date="2019-01" db="EMBL/GenBank/DDBJ databases">
        <authorList>
            <person name="Le T.S."/>
            <person name="Kurtboke I."/>
        </authorList>
    </citation>
    <scope>NUCLEOTIDE SEQUENCE [LARGE SCALE GENOMIC DNA]</scope>
</reference>
<organism evidence="1 2">
    <name type="scientific">Vibrio phage 2 TSL-2019</name>
    <dbReference type="NCBI Taxonomy" id="2508172"/>
    <lineage>
        <taxon>Viruses</taxon>
        <taxon>Duplodnaviria</taxon>
        <taxon>Heunggongvirae</taxon>
        <taxon>Uroviricota</taxon>
        <taxon>Caudoviricetes</taxon>
        <taxon>Chimalliviridae</taxon>
        <taxon>Gorgonvirinae</taxon>
        <taxon>Aphroditevirus</taxon>
        <taxon>Aphroditevirus av2TSL2019</taxon>
    </lineage>
</organism>
<dbReference type="RefSeq" id="YP_009843261.1">
    <property type="nucleotide sequence ID" value="NC_048747.1"/>
</dbReference>